<accession>A0A220VC97</accession>
<dbReference type="InterPro" id="IPR050706">
    <property type="entry name" value="Cyclic-di-GMP_PDE-like"/>
</dbReference>
<dbReference type="GO" id="GO:0071111">
    <property type="term" value="F:cyclic-guanylate-specific phosphodiesterase activity"/>
    <property type="evidence" value="ECO:0007669"/>
    <property type="project" value="InterPro"/>
</dbReference>
<dbReference type="Gene3D" id="3.20.20.450">
    <property type="entry name" value="EAL domain"/>
    <property type="match status" value="1"/>
</dbReference>
<dbReference type="EMBL" id="CP022355">
    <property type="protein sequence ID" value="ASK77965.1"/>
    <property type="molecule type" value="Genomic_DNA"/>
</dbReference>
<dbReference type="PANTHER" id="PTHR33121">
    <property type="entry name" value="CYCLIC DI-GMP PHOSPHODIESTERASE PDEF"/>
    <property type="match status" value="1"/>
</dbReference>
<evidence type="ECO:0008006" key="5">
    <source>
        <dbReference type="Google" id="ProtNLM"/>
    </source>
</evidence>
<dbReference type="KEGG" id="pmai:CF386_02340"/>
<dbReference type="PROSITE" id="PS50883">
    <property type="entry name" value="EAL"/>
    <property type="match status" value="1"/>
</dbReference>
<feature type="domain" description="EAL" evidence="1">
    <location>
        <begin position="157"/>
        <end position="393"/>
    </location>
</feature>
<dbReference type="InterPro" id="IPR001633">
    <property type="entry name" value="EAL_dom"/>
</dbReference>
<dbReference type="InterPro" id="IPR000160">
    <property type="entry name" value="GGDEF_dom"/>
</dbReference>
<evidence type="ECO:0000313" key="3">
    <source>
        <dbReference type="EMBL" id="ASK77965.1"/>
    </source>
</evidence>
<dbReference type="PANTHER" id="PTHR33121:SF79">
    <property type="entry name" value="CYCLIC DI-GMP PHOSPHODIESTERASE PDED-RELATED"/>
    <property type="match status" value="1"/>
</dbReference>
<dbReference type="InterPro" id="IPR035919">
    <property type="entry name" value="EAL_sf"/>
</dbReference>
<dbReference type="SUPFAM" id="SSF141868">
    <property type="entry name" value="EAL domain-like"/>
    <property type="match status" value="1"/>
</dbReference>
<evidence type="ECO:0000259" key="2">
    <source>
        <dbReference type="PROSITE" id="PS50887"/>
    </source>
</evidence>
<dbReference type="SMART" id="SM00052">
    <property type="entry name" value="EAL"/>
    <property type="match status" value="1"/>
</dbReference>
<proteinExistence type="predicted"/>
<evidence type="ECO:0000313" key="4">
    <source>
        <dbReference type="Proteomes" id="UP000242175"/>
    </source>
</evidence>
<dbReference type="Proteomes" id="UP000242175">
    <property type="component" value="Chromosome large"/>
</dbReference>
<feature type="domain" description="GGDEF" evidence="2">
    <location>
        <begin position="20"/>
        <end position="148"/>
    </location>
</feature>
<name>A0A220VC97_9GAMM</name>
<dbReference type="Pfam" id="PF00563">
    <property type="entry name" value="EAL"/>
    <property type="match status" value="1"/>
</dbReference>
<gene>
    <name evidence="3" type="ORF">CF386_02340</name>
</gene>
<keyword evidence="4" id="KW-1185">Reference proteome</keyword>
<dbReference type="PROSITE" id="PS50887">
    <property type="entry name" value="GGDEF"/>
    <property type="match status" value="1"/>
</dbReference>
<organism evidence="3 4">
    <name type="scientific">Paraphotobacterium marinum</name>
    <dbReference type="NCBI Taxonomy" id="1755811"/>
    <lineage>
        <taxon>Bacteria</taxon>
        <taxon>Pseudomonadati</taxon>
        <taxon>Pseudomonadota</taxon>
        <taxon>Gammaproteobacteria</taxon>
        <taxon>Vibrionales</taxon>
        <taxon>Vibrionaceae</taxon>
        <taxon>Paraphotobacterium</taxon>
    </lineage>
</organism>
<protein>
    <recommendedName>
        <fullName evidence="5">EAL domain-containing protein</fullName>
    </recommendedName>
</protein>
<dbReference type="AlphaFoldDB" id="A0A220VC97"/>
<sequence>MPNKLFFENKLRASIYDKDKHGAYLLLDMFGLDTRISNGNDSAHNLLIIDNIISKKLDKFNNTLLSRYSKRSFAALILMQSEKEVIDLCRDIFNKLEGMRLVKNEHWFNFGVVFFQHGEKLEEIYQKMDECINICNYQRANNWHIFKNKNLLFSKSNLEWRTIFSEYLKYHNLIFSGHSFFEILKNSPQSLNHIEVVTSLRYKSEIIKPSYFIPKLIEVGLNRRLDMYVVNYQLSQIQKFPEKNISINLTSNSLKNKYFSSWLKFKLLELSSSARKQAFYEIHENEVLNFDPLIKKALCELQKFNCNIIIDQVGRNIVDLDYLNYLPINFLKIDKERIISIKENNENQYFIKSLLGICKDKKIKIIANGVKSKEDYDFLKNIGVFITDFDSSH</sequence>
<evidence type="ECO:0000259" key="1">
    <source>
        <dbReference type="PROSITE" id="PS50883"/>
    </source>
</evidence>
<dbReference type="OrthoDB" id="5894408at2"/>
<reference evidence="3 4" key="1">
    <citation type="journal article" date="2016" name="Int. J. Syst. Evol. Microbiol.">
        <title>Paraphotobacterium marinum gen. nov., sp. nov., a member of the family Vibrionaceae, isolated from surface seawater.</title>
        <authorList>
            <person name="Huang Z."/>
            <person name="Dong C."/>
            <person name="Shao Z."/>
        </authorList>
    </citation>
    <scope>NUCLEOTIDE SEQUENCE [LARGE SCALE GENOMIC DNA]</scope>
    <source>
        <strain evidence="3 4">NSCS20N07D</strain>
    </source>
</reference>